<dbReference type="Proteomes" id="UP001595792">
    <property type="component" value="Unassembled WGS sequence"/>
</dbReference>
<gene>
    <name evidence="1" type="ORF">ACFOUY_14380</name>
</gene>
<sequence length="48" mass="5280">MFDFHTSCFSQVANLEQNVKAALINTFLDEANESSVFNGNILIEDGGK</sequence>
<protein>
    <submittedName>
        <fullName evidence="1">Uncharacterized protein</fullName>
    </submittedName>
</protein>
<dbReference type="EMBL" id="JBHSBY010000130">
    <property type="protein sequence ID" value="MFC4197888.1"/>
    <property type="molecule type" value="Genomic_DNA"/>
</dbReference>
<accession>A0ABV8NPI5</accession>
<keyword evidence="2" id="KW-1185">Reference proteome</keyword>
<organism evidence="1 2">
    <name type="scientific">Pedobacter jamesrossensis</name>
    <dbReference type="NCBI Taxonomy" id="1908238"/>
    <lineage>
        <taxon>Bacteria</taxon>
        <taxon>Pseudomonadati</taxon>
        <taxon>Bacteroidota</taxon>
        <taxon>Sphingobacteriia</taxon>
        <taxon>Sphingobacteriales</taxon>
        <taxon>Sphingobacteriaceae</taxon>
        <taxon>Pedobacter</taxon>
    </lineage>
</organism>
<name>A0ABV8NPI5_9SPHI</name>
<proteinExistence type="predicted"/>
<reference evidence="2" key="1">
    <citation type="journal article" date="2019" name="Int. J. Syst. Evol. Microbiol.">
        <title>The Global Catalogue of Microorganisms (GCM) 10K type strain sequencing project: providing services to taxonomists for standard genome sequencing and annotation.</title>
        <authorList>
            <consortium name="The Broad Institute Genomics Platform"/>
            <consortium name="The Broad Institute Genome Sequencing Center for Infectious Disease"/>
            <person name="Wu L."/>
            <person name="Ma J."/>
        </authorList>
    </citation>
    <scope>NUCLEOTIDE SEQUENCE [LARGE SCALE GENOMIC DNA]</scope>
    <source>
        <strain evidence="2">CCM 8689</strain>
    </source>
</reference>
<evidence type="ECO:0000313" key="1">
    <source>
        <dbReference type="EMBL" id="MFC4197888.1"/>
    </source>
</evidence>
<dbReference type="RefSeq" id="WP_378961537.1">
    <property type="nucleotide sequence ID" value="NZ_JBHSBY010000130.1"/>
</dbReference>
<comment type="caution">
    <text evidence="1">The sequence shown here is derived from an EMBL/GenBank/DDBJ whole genome shotgun (WGS) entry which is preliminary data.</text>
</comment>
<evidence type="ECO:0000313" key="2">
    <source>
        <dbReference type="Proteomes" id="UP001595792"/>
    </source>
</evidence>